<dbReference type="EMBL" id="KK583197">
    <property type="protein sequence ID" value="KDO31527.1"/>
    <property type="molecule type" value="Genomic_DNA"/>
</dbReference>
<sequence length="476" mass="52193">MEKQLLVRLEQAWSSSDVGAFLDAPKLTEIMPHFSLMEPSAKVRLLMALQVAQQELMRQHLSRERHLNPQALAGGVVTSAGLPMHLLKQILALADSDADEWVKIGSGLVRKMLFPAVGTESDFFNDYMASTLKQVLEKVDAHRGADLAIDDWFSHDLAYLNADHPKVAKGFKTSNDHFTVLEESKKTAEDKPAVSSQASRQVMANRRPVSVATVSGAPAPKAPKPAVTPTSAINSGLSKRSLTDMGSEIRRQAESGRFKRQRNRISMIDIDEVKQIESEKAQKAEERKQQARRANKAASSSAADANASEAVGGEGGGDGEITGDGEDAADEQLTETEVPDVATYEASSSLSEVAEVMQNYQDYNQLMQYDMSGNESFVVQEGLHHYDQNNSQGGMYQRQQQAQHQGQQAPPFPEPISYGQYIDPAQPGYNSGAMSNYEEARAALLQMQQSGNPNNANSSDTYQYNGGFIDSANYWR</sequence>
<proteinExistence type="predicted"/>
<accession>A0A067CXI7</accession>
<keyword evidence="3" id="KW-1185">Reference proteome</keyword>
<feature type="compositionally biased region" description="Low complexity" evidence="1">
    <location>
        <begin position="214"/>
        <end position="232"/>
    </location>
</feature>
<gene>
    <name evidence="2" type="ORF">SPRG_03455</name>
</gene>
<dbReference type="KEGG" id="spar:SPRG_03455"/>
<evidence type="ECO:0000313" key="2">
    <source>
        <dbReference type="EMBL" id="KDO31527.1"/>
    </source>
</evidence>
<feature type="region of interest" description="Disordered" evidence="1">
    <location>
        <begin position="279"/>
        <end position="326"/>
    </location>
</feature>
<dbReference type="GeneID" id="24125961"/>
<dbReference type="AlphaFoldDB" id="A0A067CXI7"/>
<evidence type="ECO:0000256" key="1">
    <source>
        <dbReference type="SAM" id="MobiDB-lite"/>
    </source>
</evidence>
<feature type="region of interest" description="Disordered" evidence="1">
    <location>
        <begin position="184"/>
        <end position="262"/>
    </location>
</feature>
<feature type="compositionally biased region" description="Basic and acidic residues" evidence="1">
    <location>
        <begin position="247"/>
        <end position="257"/>
    </location>
</feature>
<evidence type="ECO:0000313" key="3">
    <source>
        <dbReference type="Proteomes" id="UP000030745"/>
    </source>
</evidence>
<organism evidence="2 3">
    <name type="scientific">Saprolegnia parasitica (strain CBS 223.65)</name>
    <dbReference type="NCBI Taxonomy" id="695850"/>
    <lineage>
        <taxon>Eukaryota</taxon>
        <taxon>Sar</taxon>
        <taxon>Stramenopiles</taxon>
        <taxon>Oomycota</taxon>
        <taxon>Saprolegniomycetes</taxon>
        <taxon>Saprolegniales</taxon>
        <taxon>Saprolegniaceae</taxon>
        <taxon>Saprolegnia</taxon>
    </lineage>
</organism>
<dbReference type="RefSeq" id="XP_012197437.1">
    <property type="nucleotide sequence ID" value="XM_012342047.1"/>
</dbReference>
<feature type="compositionally biased region" description="Basic and acidic residues" evidence="1">
    <location>
        <begin position="279"/>
        <end position="289"/>
    </location>
</feature>
<dbReference type="VEuPathDB" id="FungiDB:SPRG_03455"/>
<feature type="compositionally biased region" description="Low complexity" evidence="1">
    <location>
        <begin position="296"/>
        <end position="311"/>
    </location>
</feature>
<name>A0A067CXI7_SAPPC</name>
<dbReference type="OrthoDB" id="2135488at2759"/>
<dbReference type="Proteomes" id="UP000030745">
    <property type="component" value="Unassembled WGS sequence"/>
</dbReference>
<reference evidence="2 3" key="1">
    <citation type="journal article" date="2013" name="PLoS Genet.">
        <title>Distinctive expansion of potential virulence genes in the genome of the oomycete fish pathogen Saprolegnia parasitica.</title>
        <authorList>
            <person name="Jiang R.H."/>
            <person name="de Bruijn I."/>
            <person name="Haas B.J."/>
            <person name="Belmonte R."/>
            <person name="Lobach L."/>
            <person name="Christie J."/>
            <person name="van den Ackerveken G."/>
            <person name="Bottin A."/>
            <person name="Bulone V."/>
            <person name="Diaz-Moreno S.M."/>
            <person name="Dumas B."/>
            <person name="Fan L."/>
            <person name="Gaulin E."/>
            <person name="Govers F."/>
            <person name="Grenville-Briggs L.J."/>
            <person name="Horner N.R."/>
            <person name="Levin J.Z."/>
            <person name="Mammella M."/>
            <person name="Meijer H.J."/>
            <person name="Morris P."/>
            <person name="Nusbaum C."/>
            <person name="Oome S."/>
            <person name="Phillips A.J."/>
            <person name="van Rooyen D."/>
            <person name="Rzeszutek E."/>
            <person name="Saraiva M."/>
            <person name="Secombes C.J."/>
            <person name="Seidl M.F."/>
            <person name="Snel B."/>
            <person name="Stassen J.H."/>
            <person name="Sykes S."/>
            <person name="Tripathy S."/>
            <person name="van den Berg H."/>
            <person name="Vega-Arreguin J.C."/>
            <person name="Wawra S."/>
            <person name="Young S.K."/>
            <person name="Zeng Q."/>
            <person name="Dieguez-Uribeondo J."/>
            <person name="Russ C."/>
            <person name="Tyler B.M."/>
            <person name="van West P."/>
        </authorList>
    </citation>
    <scope>NUCLEOTIDE SEQUENCE [LARGE SCALE GENOMIC DNA]</scope>
    <source>
        <strain evidence="2 3">CBS 223.65</strain>
    </source>
</reference>
<protein>
    <submittedName>
        <fullName evidence="2">Uncharacterized protein</fullName>
    </submittedName>
</protein>
<dbReference type="OMA" id="DSANYWR"/>